<sequence length="98" mass="10442">MRSRLDSSYKSPLRSFAMAMTVTVVFQGAVVSLDAVAQGKSPGQSAAIKAPALPNGSAQVAVKPGMSGAEWKNAYKETGRPRFDRKTVKQVGNTVERD</sequence>
<reference evidence="1 2" key="1">
    <citation type="submission" date="2019-11" db="EMBL/GenBank/DDBJ databases">
        <title>Metabolism of dissolved organic matter in forest soils.</title>
        <authorList>
            <person name="Cyle K.T."/>
            <person name="Wilhelm R.C."/>
            <person name="Martinez C.E."/>
        </authorList>
    </citation>
    <scope>NUCLEOTIDE SEQUENCE [LARGE SCALE GENOMIC DNA]</scope>
    <source>
        <strain evidence="1 2">1N</strain>
    </source>
</reference>
<evidence type="ECO:0000313" key="2">
    <source>
        <dbReference type="Proteomes" id="UP000652198"/>
    </source>
</evidence>
<evidence type="ECO:0000313" key="1">
    <source>
        <dbReference type="EMBL" id="NPT39793.1"/>
    </source>
</evidence>
<name>A0ABX2BJA2_9BURK</name>
<gene>
    <name evidence="1" type="ORF">GNZ12_00325</name>
</gene>
<keyword evidence="2" id="KW-1185">Reference proteome</keyword>
<dbReference type="EMBL" id="WOEY01000002">
    <property type="protein sequence ID" value="NPT39793.1"/>
    <property type="molecule type" value="Genomic_DNA"/>
</dbReference>
<comment type="caution">
    <text evidence="1">The sequence shown here is derived from an EMBL/GenBank/DDBJ whole genome shotgun (WGS) entry which is preliminary data.</text>
</comment>
<accession>A0ABX2BJA2</accession>
<protein>
    <submittedName>
        <fullName evidence="1">Uncharacterized protein</fullName>
    </submittedName>
</protein>
<organism evidence="1 2">
    <name type="scientific">Paraburkholderia solitsugae</name>
    <dbReference type="NCBI Taxonomy" id="2675748"/>
    <lineage>
        <taxon>Bacteria</taxon>
        <taxon>Pseudomonadati</taxon>
        <taxon>Pseudomonadota</taxon>
        <taxon>Betaproteobacteria</taxon>
        <taxon>Burkholderiales</taxon>
        <taxon>Burkholderiaceae</taxon>
        <taxon>Paraburkholderia</taxon>
    </lineage>
</organism>
<dbReference type="Proteomes" id="UP000652198">
    <property type="component" value="Unassembled WGS sequence"/>
</dbReference>
<dbReference type="RefSeq" id="WP_172308485.1">
    <property type="nucleotide sequence ID" value="NZ_WOEY01000002.1"/>
</dbReference>
<proteinExistence type="predicted"/>